<evidence type="ECO:0000313" key="1">
    <source>
        <dbReference type="EMBL" id="CEM44067.1"/>
    </source>
</evidence>
<dbReference type="EMBL" id="CDMZ01002837">
    <property type="protein sequence ID" value="CEM44067.1"/>
    <property type="molecule type" value="Genomic_DNA"/>
</dbReference>
<proteinExistence type="predicted"/>
<dbReference type="AlphaFoldDB" id="A0A0G4HJ55"/>
<protein>
    <submittedName>
        <fullName evidence="1">Uncharacterized protein</fullName>
    </submittedName>
</protein>
<name>A0A0G4HJ55_9ALVE</name>
<reference evidence="1" key="1">
    <citation type="submission" date="2014-11" db="EMBL/GenBank/DDBJ databases">
        <authorList>
            <person name="Otto D Thomas"/>
            <person name="Naeem Raeece"/>
        </authorList>
    </citation>
    <scope>NUCLEOTIDE SEQUENCE</scope>
</reference>
<dbReference type="VEuPathDB" id="CryptoDB:Cvel_7038"/>
<accession>A0A0G4HJ55</accession>
<organism evidence="1">
    <name type="scientific">Chromera velia CCMP2878</name>
    <dbReference type="NCBI Taxonomy" id="1169474"/>
    <lineage>
        <taxon>Eukaryota</taxon>
        <taxon>Sar</taxon>
        <taxon>Alveolata</taxon>
        <taxon>Colpodellida</taxon>
        <taxon>Chromeraceae</taxon>
        <taxon>Chromera</taxon>
    </lineage>
</organism>
<gene>
    <name evidence="1" type="ORF">Cvel_7038</name>
</gene>
<sequence length="381" mass="41658">MAVTETAVEAWGLKSVSNVREQLEELQQLAQDLVRVPEEEAVRPIREEVRLVYVAFNEFVLVEMEACSENMLLFLRDYLDFINEIHLEAAEERMLQRLGRDAAVYSSAAGEAIISLQATSSALVSTGWRVTTARETQKVAASEKSQRTVALRTGAGVCVGAGVVAFTVGLGLLCPPVAALEVSAGAVWGCLGGGTAVATIGGGALGWQSTRLQVGSEQSEELMRAYSRILELIGDVSRSLTVICARFREHCRYYRENIGNANELSNRRRRLLELDRGTSERAHHSRRLMTLADLGRDHVDALRAHCALLSETIHTTRLVSKSMEAFSREERKSALEKFAERRLSNATDPSAVSADVYTARFGLGIEYAPSGEIEVGDARAG</sequence>